<dbReference type="NCBIfam" id="NF006873">
    <property type="entry name" value="PRK09369.1"/>
    <property type="match status" value="1"/>
</dbReference>
<evidence type="ECO:0000256" key="11">
    <source>
        <dbReference type="ARBA" id="ARBA00047527"/>
    </source>
</evidence>
<dbReference type="InterPro" id="IPR036968">
    <property type="entry name" value="Enolpyruvate_Tfrase_sf"/>
</dbReference>
<keyword evidence="7 12" id="KW-0573">Peptidoglycan synthesis</keyword>
<dbReference type="GO" id="GO:0008360">
    <property type="term" value="P:regulation of cell shape"/>
    <property type="evidence" value="ECO:0007669"/>
    <property type="project" value="UniProtKB-KW"/>
</dbReference>
<feature type="modified residue" description="2-(S-cysteinyl)pyruvic acid O-phosphothioketal" evidence="12">
    <location>
        <position position="120"/>
    </location>
</feature>
<comment type="subcellular location">
    <subcellularLocation>
        <location evidence="1 12">Cytoplasm</location>
    </subcellularLocation>
</comment>
<dbReference type="InterPro" id="IPR001986">
    <property type="entry name" value="Enolpyruvate_Tfrase_dom"/>
</dbReference>
<comment type="similarity">
    <text evidence="10 12">Belongs to the EPSP synthase family. MurA subfamily.</text>
</comment>
<dbReference type="HAMAP" id="MF_00111">
    <property type="entry name" value="MurA"/>
    <property type="match status" value="1"/>
</dbReference>
<comment type="function">
    <text evidence="12">Cell wall formation. Adds enolpyruvyl to UDP-N-acetylglucosamine.</text>
</comment>
<dbReference type="EMBL" id="PEZL01000033">
    <property type="protein sequence ID" value="PIS13337.1"/>
    <property type="molecule type" value="Genomic_DNA"/>
</dbReference>
<evidence type="ECO:0000256" key="9">
    <source>
        <dbReference type="ARBA" id="ARBA00023316"/>
    </source>
</evidence>
<dbReference type="Proteomes" id="UP000230353">
    <property type="component" value="Unassembled WGS sequence"/>
</dbReference>
<dbReference type="InterPro" id="IPR050068">
    <property type="entry name" value="MurA_subfamily"/>
</dbReference>
<keyword evidence="8 12" id="KW-0131">Cell cycle</keyword>
<keyword evidence="3 12" id="KW-0963">Cytoplasm</keyword>
<gene>
    <name evidence="12 14" type="primary">murA</name>
    <name evidence="14" type="ORF">COT67_02385</name>
</gene>
<evidence type="ECO:0000256" key="3">
    <source>
        <dbReference type="ARBA" id="ARBA00022490"/>
    </source>
</evidence>
<dbReference type="AlphaFoldDB" id="A0A2H0WL22"/>
<evidence type="ECO:0000256" key="12">
    <source>
        <dbReference type="HAMAP-Rule" id="MF_00111"/>
    </source>
</evidence>
<dbReference type="EC" id="2.5.1.7" evidence="12"/>
<dbReference type="GO" id="GO:0009252">
    <property type="term" value="P:peptidoglycan biosynthetic process"/>
    <property type="evidence" value="ECO:0007669"/>
    <property type="project" value="UniProtKB-UniRule"/>
</dbReference>
<dbReference type="PANTHER" id="PTHR43783">
    <property type="entry name" value="UDP-N-ACETYLGLUCOSAMINE 1-CARBOXYVINYLTRANSFERASE"/>
    <property type="match status" value="1"/>
</dbReference>
<dbReference type="InterPro" id="IPR013792">
    <property type="entry name" value="RNA3'P_cycl/enolpyr_Trfase_a/b"/>
</dbReference>
<organism evidence="14 15">
    <name type="scientific">Candidatus Tagabacteria bacterium CG09_land_8_20_14_0_10_41_14</name>
    <dbReference type="NCBI Taxonomy" id="1975021"/>
    <lineage>
        <taxon>Bacteria</taxon>
        <taxon>Candidatus Tagaibacteriota</taxon>
    </lineage>
</organism>
<dbReference type="Pfam" id="PF00275">
    <property type="entry name" value="EPSP_synthase"/>
    <property type="match status" value="1"/>
</dbReference>
<name>A0A2H0WL22_9BACT</name>
<protein>
    <recommendedName>
        <fullName evidence="12">UDP-N-acetylglucosamine 1-carboxyvinyltransferase</fullName>
        <ecNumber evidence="12">2.5.1.7</ecNumber>
    </recommendedName>
    <alternativeName>
        <fullName evidence="12">Enoylpyruvate transferase</fullName>
    </alternativeName>
    <alternativeName>
        <fullName evidence="12">UDP-N-acetylglucosamine enolpyruvyl transferase</fullName>
        <shortName evidence="12">EPT</shortName>
    </alternativeName>
</protein>
<dbReference type="GO" id="GO:0071555">
    <property type="term" value="P:cell wall organization"/>
    <property type="evidence" value="ECO:0007669"/>
    <property type="project" value="UniProtKB-KW"/>
</dbReference>
<evidence type="ECO:0000313" key="14">
    <source>
        <dbReference type="EMBL" id="PIS13337.1"/>
    </source>
</evidence>
<keyword evidence="12" id="KW-0670">Pyruvate</keyword>
<comment type="catalytic activity">
    <reaction evidence="11 12">
        <text>phosphoenolpyruvate + UDP-N-acetyl-alpha-D-glucosamine = UDP-N-acetyl-3-O-(1-carboxyvinyl)-alpha-D-glucosamine + phosphate</text>
        <dbReference type="Rhea" id="RHEA:18681"/>
        <dbReference type="ChEBI" id="CHEBI:43474"/>
        <dbReference type="ChEBI" id="CHEBI:57705"/>
        <dbReference type="ChEBI" id="CHEBI:58702"/>
        <dbReference type="ChEBI" id="CHEBI:68483"/>
        <dbReference type="EC" id="2.5.1.7"/>
    </reaction>
</comment>
<dbReference type="GO" id="GO:0005737">
    <property type="term" value="C:cytoplasm"/>
    <property type="evidence" value="ECO:0007669"/>
    <property type="project" value="UniProtKB-SubCell"/>
</dbReference>
<feature type="binding site" evidence="12">
    <location>
        <begin position="25"/>
        <end position="26"/>
    </location>
    <ligand>
        <name>phosphoenolpyruvate</name>
        <dbReference type="ChEBI" id="CHEBI:58702"/>
    </ligand>
</feature>
<dbReference type="GO" id="GO:0051301">
    <property type="term" value="P:cell division"/>
    <property type="evidence" value="ECO:0007669"/>
    <property type="project" value="UniProtKB-KW"/>
</dbReference>
<keyword evidence="5 12" id="KW-0808">Transferase</keyword>
<dbReference type="Gene3D" id="3.65.10.10">
    <property type="entry name" value="Enolpyruvate transferase domain"/>
    <property type="match status" value="2"/>
</dbReference>
<evidence type="ECO:0000256" key="5">
    <source>
        <dbReference type="ARBA" id="ARBA00022679"/>
    </source>
</evidence>
<feature type="active site" description="Proton donor" evidence="12">
    <location>
        <position position="120"/>
    </location>
</feature>
<sequence length="421" mass="46051">MAKFLVNGFGGKRCLSGTLPVRGAKNSVLKAQAASILFKKELRLNNAPLIEDVFRMNNLLEDLGVKIDRIAKRSFKFIPPREFKTALDYEISKSFRSSIVLTGPILAREGVVSFPHPGGCVIGQRPIDVFLDAFKKMGAVVKRGKRVYVIEAKKMKPAEIFLKTPSVTATETLMMTAVLVKGKTVLYNCACEPEIEALAGFLNKAGADIRGAGTHTVSVHGGELLSSGVFDTPPDRIEAGSFAIISALCGKDLKITQCEPRQIRAVLESLRATGVAVEEGRNYILLNARAAFRPITLKTREYPGFPTDLQAPFSIILTQAKGRSLIFETVFEGRLNYLSDIQRMGAEIILCDPHRATIDGPTLLRGREMESPDLRAGLAFLTAGMVAKGDSVIHNVYNIDRGYENIEERLNAVGADIKRVN</sequence>
<evidence type="ECO:0000256" key="8">
    <source>
        <dbReference type="ARBA" id="ARBA00023306"/>
    </source>
</evidence>
<dbReference type="CDD" id="cd01555">
    <property type="entry name" value="UdpNAET"/>
    <property type="match status" value="1"/>
</dbReference>
<accession>A0A2H0WL22</accession>
<keyword evidence="6 12" id="KW-0133">Cell shape</keyword>
<feature type="domain" description="Enolpyruvate transferase" evidence="13">
    <location>
        <begin position="14"/>
        <end position="410"/>
    </location>
</feature>
<comment type="caution">
    <text evidence="12">Lacks conserved residue(s) required for the propagation of feature annotation.</text>
</comment>
<dbReference type="SUPFAM" id="SSF55205">
    <property type="entry name" value="EPT/RTPC-like"/>
    <property type="match status" value="1"/>
</dbReference>
<feature type="binding site" evidence="12">
    <location>
        <position position="330"/>
    </location>
    <ligand>
        <name>UDP-N-acetyl-alpha-D-glucosamine</name>
        <dbReference type="ChEBI" id="CHEBI:57705"/>
    </ligand>
</feature>
<evidence type="ECO:0000313" key="15">
    <source>
        <dbReference type="Proteomes" id="UP000230353"/>
    </source>
</evidence>
<keyword evidence="4 12" id="KW-0132">Cell division</keyword>
<dbReference type="GO" id="GO:0019277">
    <property type="term" value="P:UDP-N-acetylgalactosamine biosynthetic process"/>
    <property type="evidence" value="ECO:0007669"/>
    <property type="project" value="InterPro"/>
</dbReference>
<evidence type="ECO:0000256" key="4">
    <source>
        <dbReference type="ARBA" id="ARBA00022618"/>
    </source>
</evidence>
<evidence type="ECO:0000256" key="10">
    <source>
        <dbReference type="ARBA" id="ARBA00038367"/>
    </source>
</evidence>
<evidence type="ECO:0000256" key="7">
    <source>
        <dbReference type="ARBA" id="ARBA00022984"/>
    </source>
</evidence>
<feature type="binding site" evidence="12">
    <location>
        <position position="308"/>
    </location>
    <ligand>
        <name>UDP-N-acetyl-alpha-D-glucosamine</name>
        <dbReference type="ChEBI" id="CHEBI:57705"/>
    </ligand>
</feature>
<evidence type="ECO:0000259" key="13">
    <source>
        <dbReference type="Pfam" id="PF00275"/>
    </source>
</evidence>
<dbReference type="PANTHER" id="PTHR43783:SF1">
    <property type="entry name" value="UDP-N-ACETYLGLUCOSAMINE 1-CARBOXYVINYLTRANSFERASE"/>
    <property type="match status" value="1"/>
</dbReference>
<reference evidence="15" key="1">
    <citation type="submission" date="2017-09" db="EMBL/GenBank/DDBJ databases">
        <title>Depth-based differentiation of microbial function through sediment-hosted aquifers and enrichment of novel symbionts in the deep terrestrial subsurface.</title>
        <authorList>
            <person name="Probst A.J."/>
            <person name="Ladd B."/>
            <person name="Jarett J.K."/>
            <person name="Geller-Mcgrath D.E."/>
            <person name="Sieber C.M.K."/>
            <person name="Emerson J.B."/>
            <person name="Anantharaman K."/>
            <person name="Thomas B.C."/>
            <person name="Malmstrom R."/>
            <person name="Stieglmeier M."/>
            <person name="Klingl A."/>
            <person name="Woyke T."/>
            <person name="Ryan C.M."/>
            <person name="Banfield J.F."/>
        </authorList>
    </citation>
    <scope>NUCLEOTIDE SEQUENCE [LARGE SCALE GENOMIC DNA]</scope>
</reference>
<evidence type="ECO:0000256" key="2">
    <source>
        <dbReference type="ARBA" id="ARBA00004752"/>
    </source>
</evidence>
<comment type="pathway">
    <text evidence="2 12">Cell wall biogenesis; peptidoglycan biosynthesis.</text>
</comment>
<dbReference type="NCBIfam" id="TIGR01072">
    <property type="entry name" value="murA"/>
    <property type="match status" value="1"/>
</dbReference>
<evidence type="ECO:0000256" key="1">
    <source>
        <dbReference type="ARBA" id="ARBA00004496"/>
    </source>
</evidence>
<dbReference type="GO" id="GO:0008760">
    <property type="term" value="F:UDP-N-acetylglucosamine 1-carboxyvinyltransferase activity"/>
    <property type="evidence" value="ECO:0007669"/>
    <property type="project" value="UniProtKB-UniRule"/>
</dbReference>
<comment type="caution">
    <text evidence="14">The sequence shown here is derived from an EMBL/GenBank/DDBJ whole genome shotgun (WGS) entry which is preliminary data.</text>
</comment>
<keyword evidence="9 12" id="KW-0961">Cell wall biogenesis/degradation</keyword>
<evidence type="ECO:0000256" key="6">
    <source>
        <dbReference type="ARBA" id="ARBA00022960"/>
    </source>
</evidence>
<proteinExistence type="inferred from homology"/>
<dbReference type="UniPathway" id="UPA00219"/>
<feature type="binding site" evidence="12">
    <location>
        <position position="96"/>
    </location>
    <ligand>
        <name>UDP-N-acetyl-alpha-D-glucosamine</name>
        <dbReference type="ChEBI" id="CHEBI:57705"/>
    </ligand>
</feature>
<dbReference type="InterPro" id="IPR005750">
    <property type="entry name" value="UDP_GlcNAc_COvinyl_MurA"/>
</dbReference>